<feature type="domain" description="PPC" evidence="5">
    <location>
        <begin position="1"/>
        <end position="123"/>
    </location>
</feature>
<keyword evidence="4" id="KW-0539">Nucleus</keyword>
<dbReference type="Pfam" id="PF03479">
    <property type="entry name" value="PCC"/>
    <property type="match status" value="1"/>
</dbReference>
<dbReference type="InterPro" id="IPR039605">
    <property type="entry name" value="AHL"/>
</dbReference>
<dbReference type="PANTHER" id="PTHR31500">
    <property type="entry name" value="AT-HOOK MOTIF NUCLEAR-LOCALIZED PROTEIN 9"/>
    <property type="match status" value="1"/>
</dbReference>
<evidence type="ECO:0000313" key="7">
    <source>
        <dbReference type="Proteomes" id="UP001371456"/>
    </source>
</evidence>
<keyword evidence="2 4" id="KW-0238">DNA-binding</keyword>
<sequence>MAEKIIFLAKDGPKSVNILSATGKIAKVIITRRPTEIETHEGLYNIVSLSGSFMSDEVEGQLLVTGGLYISLATDYGISFKDRVAGALAAASPVERAKKNPSHHHINAGKIIGEEVIHVKEER</sequence>
<evidence type="ECO:0000256" key="3">
    <source>
        <dbReference type="ARBA" id="ARBA00023163"/>
    </source>
</evidence>
<keyword evidence="1 4" id="KW-0805">Transcription regulation</keyword>
<organism evidence="6 7">
    <name type="scientific">Solanum bulbocastanum</name>
    <name type="common">Wild potato</name>
    <dbReference type="NCBI Taxonomy" id="147425"/>
    <lineage>
        <taxon>Eukaryota</taxon>
        <taxon>Viridiplantae</taxon>
        <taxon>Streptophyta</taxon>
        <taxon>Embryophyta</taxon>
        <taxon>Tracheophyta</taxon>
        <taxon>Spermatophyta</taxon>
        <taxon>Magnoliopsida</taxon>
        <taxon>eudicotyledons</taxon>
        <taxon>Gunneridae</taxon>
        <taxon>Pentapetalae</taxon>
        <taxon>asterids</taxon>
        <taxon>lamiids</taxon>
        <taxon>Solanales</taxon>
        <taxon>Solanaceae</taxon>
        <taxon>Solanoideae</taxon>
        <taxon>Solaneae</taxon>
        <taxon>Solanum</taxon>
    </lineage>
</organism>
<name>A0AAN8YIE5_SOLBU</name>
<reference evidence="6 7" key="1">
    <citation type="submission" date="2024-02" db="EMBL/GenBank/DDBJ databases">
        <title>de novo genome assembly of Solanum bulbocastanum strain 11H21.</title>
        <authorList>
            <person name="Hosaka A.J."/>
        </authorList>
    </citation>
    <scope>NUCLEOTIDE SEQUENCE [LARGE SCALE GENOMIC DNA]</scope>
    <source>
        <tissue evidence="6">Young leaves</tissue>
    </source>
</reference>
<evidence type="ECO:0000259" key="5">
    <source>
        <dbReference type="PROSITE" id="PS51742"/>
    </source>
</evidence>
<evidence type="ECO:0000256" key="4">
    <source>
        <dbReference type="RuleBase" id="RU367031"/>
    </source>
</evidence>
<dbReference type="SUPFAM" id="SSF117856">
    <property type="entry name" value="AF0104/ALDC/Ptd012-like"/>
    <property type="match status" value="1"/>
</dbReference>
<dbReference type="InterPro" id="IPR005175">
    <property type="entry name" value="PPC_dom"/>
</dbReference>
<evidence type="ECO:0000256" key="2">
    <source>
        <dbReference type="ARBA" id="ARBA00023125"/>
    </source>
</evidence>
<gene>
    <name evidence="6" type="ORF">RDI58_012217</name>
</gene>
<dbReference type="Proteomes" id="UP001371456">
    <property type="component" value="Unassembled WGS sequence"/>
</dbReference>
<dbReference type="GO" id="GO:0003680">
    <property type="term" value="F:minor groove of adenine-thymine-rich DNA binding"/>
    <property type="evidence" value="ECO:0007669"/>
    <property type="project" value="UniProtKB-UniRule"/>
</dbReference>
<comment type="caution">
    <text evidence="6">The sequence shown here is derived from an EMBL/GenBank/DDBJ whole genome shotgun (WGS) entry which is preliminary data.</text>
</comment>
<dbReference type="PANTHER" id="PTHR31500:SF57">
    <property type="entry name" value="AT-HOOK MOTIF NUCLEAR-LOCALIZED PROTEIN 10"/>
    <property type="match status" value="1"/>
</dbReference>
<comment type="function">
    <text evidence="4">Transcription factor that specifically binds AT-rich DNA sequences related to the nuclear matrix attachment regions (MARs).</text>
</comment>
<keyword evidence="3 4" id="KW-0804">Transcription</keyword>
<protein>
    <recommendedName>
        <fullName evidence="4">AT-hook motif nuclear-localized protein</fullName>
    </recommendedName>
</protein>
<accession>A0AAN8YIE5</accession>
<dbReference type="AlphaFoldDB" id="A0AAN8YIE5"/>
<dbReference type="GO" id="GO:0005634">
    <property type="term" value="C:nucleus"/>
    <property type="evidence" value="ECO:0007669"/>
    <property type="project" value="UniProtKB-SubCell"/>
</dbReference>
<keyword evidence="7" id="KW-1185">Reference proteome</keyword>
<evidence type="ECO:0000256" key="1">
    <source>
        <dbReference type="ARBA" id="ARBA00023015"/>
    </source>
</evidence>
<evidence type="ECO:0000313" key="6">
    <source>
        <dbReference type="EMBL" id="KAK6793136.1"/>
    </source>
</evidence>
<dbReference type="PROSITE" id="PS51742">
    <property type="entry name" value="PPC"/>
    <property type="match status" value="1"/>
</dbReference>
<proteinExistence type="predicted"/>
<comment type="domain">
    <text evidence="4">The PPC domain mediates interactions between AHL proteins.</text>
</comment>
<dbReference type="Gene3D" id="3.30.1330.80">
    <property type="entry name" value="Hypothetical protein, similar to alpha- acetolactate decarboxylase, domain 2"/>
    <property type="match status" value="1"/>
</dbReference>
<dbReference type="EMBL" id="JBANQN010000004">
    <property type="protein sequence ID" value="KAK6793136.1"/>
    <property type="molecule type" value="Genomic_DNA"/>
</dbReference>
<comment type="subcellular location">
    <subcellularLocation>
        <location evidence="4">Nucleus</location>
    </subcellularLocation>
</comment>